<proteinExistence type="predicted"/>
<dbReference type="Gene3D" id="3.80.10.10">
    <property type="entry name" value="Ribonuclease Inhibitor"/>
    <property type="match status" value="1"/>
</dbReference>
<accession>A0A2G2ZUY3</accession>
<organism evidence="1 2">
    <name type="scientific">Capsicum annuum</name>
    <name type="common">Capsicum pepper</name>
    <dbReference type="NCBI Taxonomy" id="4072"/>
    <lineage>
        <taxon>Eukaryota</taxon>
        <taxon>Viridiplantae</taxon>
        <taxon>Streptophyta</taxon>
        <taxon>Embryophyta</taxon>
        <taxon>Tracheophyta</taxon>
        <taxon>Spermatophyta</taxon>
        <taxon>Magnoliopsida</taxon>
        <taxon>eudicotyledons</taxon>
        <taxon>Gunneridae</taxon>
        <taxon>Pentapetalae</taxon>
        <taxon>asterids</taxon>
        <taxon>lamiids</taxon>
        <taxon>Solanales</taxon>
        <taxon>Solanaceae</taxon>
        <taxon>Solanoideae</taxon>
        <taxon>Capsiceae</taxon>
        <taxon>Capsicum</taxon>
    </lineage>
</organism>
<dbReference type="AlphaFoldDB" id="A0A2G2ZUY3"/>
<dbReference type="Gramene" id="PHT85789">
    <property type="protein sequence ID" value="PHT85789"/>
    <property type="gene ID" value="T459_07895"/>
</dbReference>
<evidence type="ECO:0008006" key="3">
    <source>
        <dbReference type="Google" id="ProtNLM"/>
    </source>
</evidence>
<dbReference type="InterPro" id="IPR032675">
    <property type="entry name" value="LRR_dom_sf"/>
</dbReference>
<dbReference type="PANTHER" id="PTHR15140:SF44">
    <property type="entry name" value="LATE BLIGHT RESISTANCE PROTEIN HOMOLOG R1B-23 ISOFORM X1"/>
    <property type="match status" value="1"/>
</dbReference>
<sequence>MLRRFDIDRVELDFHYLEDGKQQIIEESSKLENLKFLSRVRLSPQDAHDWVDVLSRRCPNLEEFCICIRPSGGRTCNLELQGFTQLQTLEISSYAVLPGFQLPSTLKKLILQMPLITTETVSMITELPSLEYLKLEKSEFESEQWCLGEIVFNKLKILKLTSLDISTGDASEESFPQLEILVISWCWKLKEVPPSFADILTLKQIKLIQCKNESLEASTLQIKEEIKANEGSDRLKIINKVSSNQTRIDVFEYLRASNLQTYVQYRIHRSISCCCESSVLFSIFFFLIL</sequence>
<dbReference type="SUPFAM" id="SSF52058">
    <property type="entry name" value="L domain-like"/>
    <property type="match status" value="1"/>
</dbReference>
<gene>
    <name evidence="1" type="ORF">T459_07895</name>
</gene>
<protein>
    <recommendedName>
        <fullName evidence="3">FBD domain-containing protein</fullName>
    </recommendedName>
</protein>
<dbReference type="PANTHER" id="PTHR15140">
    <property type="entry name" value="TUBULIN-SPECIFIC CHAPERONE E"/>
    <property type="match status" value="1"/>
</dbReference>
<dbReference type="EMBL" id="AYRZ02000003">
    <property type="protein sequence ID" value="PHT85789.1"/>
    <property type="molecule type" value="Genomic_DNA"/>
</dbReference>
<dbReference type="Proteomes" id="UP000222542">
    <property type="component" value="Unassembled WGS sequence"/>
</dbReference>
<name>A0A2G2ZUY3_CAPAN</name>
<reference evidence="1 2" key="2">
    <citation type="journal article" date="2017" name="Genome Biol.">
        <title>New reference genome sequences of hot pepper reveal the massive evolution of plant disease-resistance genes by retroduplication.</title>
        <authorList>
            <person name="Kim S."/>
            <person name="Park J."/>
            <person name="Yeom S.I."/>
            <person name="Kim Y.M."/>
            <person name="Seo E."/>
            <person name="Kim K.T."/>
            <person name="Kim M.S."/>
            <person name="Lee J.M."/>
            <person name="Cheong K."/>
            <person name="Shin H.S."/>
            <person name="Kim S.B."/>
            <person name="Han K."/>
            <person name="Lee J."/>
            <person name="Park M."/>
            <person name="Lee H.A."/>
            <person name="Lee H.Y."/>
            <person name="Lee Y."/>
            <person name="Oh S."/>
            <person name="Lee J.H."/>
            <person name="Choi E."/>
            <person name="Choi E."/>
            <person name="Lee S.E."/>
            <person name="Jeon J."/>
            <person name="Kim H."/>
            <person name="Choi G."/>
            <person name="Song H."/>
            <person name="Lee J."/>
            <person name="Lee S.C."/>
            <person name="Kwon J.K."/>
            <person name="Lee H.Y."/>
            <person name="Koo N."/>
            <person name="Hong Y."/>
            <person name="Kim R.W."/>
            <person name="Kang W.H."/>
            <person name="Huh J.H."/>
            <person name="Kang B.C."/>
            <person name="Yang T.J."/>
            <person name="Lee Y.H."/>
            <person name="Bennetzen J.L."/>
            <person name="Choi D."/>
        </authorList>
    </citation>
    <scope>NUCLEOTIDE SEQUENCE [LARGE SCALE GENOMIC DNA]</scope>
    <source>
        <strain evidence="2">cv. CM334</strain>
    </source>
</reference>
<evidence type="ECO:0000313" key="2">
    <source>
        <dbReference type="Proteomes" id="UP000222542"/>
    </source>
</evidence>
<evidence type="ECO:0000313" key="1">
    <source>
        <dbReference type="EMBL" id="PHT85789.1"/>
    </source>
</evidence>
<comment type="caution">
    <text evidence="1">The sequence shown here is derived from an EMBL/GenBank/DDBJ whole genome shotgun (WGS) entry which is preliminary data.</text>
</comment>
<reference evidence="1 2" key="1">
    <citation type="journal article" date="2014" name="Nat. Genet.">
        <title>Genome sequence of the hot pepper provides insights into the evolution of pungency in Capsicum species.</title>
        <authorList>
            <person name="Kim S."/>
            <person name="Park M."/>
            <person name="Yeom S.I."/>
            <person name="Kim Y.M."/>
            <person name="Lee J.M."/>
            <person name="Lee H.A."/>
            <person name="Seo E."/>
            <person name="Choi J."/>
            <person name="Cheong K."/>
            <person name="Kim K.T."/>
            <person name="Jung K."/>
            <person name="Lee G.W."/>
            <person name="Oh S.K."/>
            <person name="Bae C."/>
            <person name="Kim S.B."/>
            <person name="Lee H.Y."/>
            <person name="Kim S.Y."/>
            <person name="Kim M.S."/>
            <person name="Kang B.C."/>
            <person name="Jo Y.D."/>
            <person name="Yang H.B."/>
            <person name="Jeong H.J."/>
            <person name="Kang W.H."/>
            <person name="Kwon J.K."/>
            <person name="Shin C."/>
            <person name="Lim J.Y."/>
            <person name="Park J.H."/>
            <person name="Huh J.H."/>
            <person name="Kim J.S."/>
            <person name="Kim B.D."/>
            <person name="Cohen O."/>
            <person name="Paran I."/>
            <person name="Suh M.C."/>
            <person name="Lee S.B."/>
            <person name="Kim Y.K."/>
            <person name="Shin Y."/>
            <person name="Noh S.J."/>
            <person name="Park J."/>
            <person name="Seo Y.S."/>
            <person name="Kwon S.Y."/>
            <person name="Kim H.A."/>
            <person name="Park J.M."/>
            <person name="Kim H.J."/>
            <person name="Choi S.B."/>
            <person name="Bosland P.W."/>
            <person name="Reeves G."/>
            <person name="Jo S.H."/>
            <person name="Lee B.W."/>
            <person name="Cho H.T."/>
            <person name="Choi H.S."/>
            <person name="Lee M.S."/>
            <person name="Yu Y."/>
            <person name="Do Choi Y."/>
            <person name="Park B.S."/>
            <person name="van Deynze A."/>
            <person name="Ashrafi H."/>
            <person name="Hill T."/>
            <person name="Kim W.T."/>
            <person name="Pai H.S."/>
            <person name="Ahn H.K."/>
            <person name="Yeam I."/>
            <person name="Giovannoni J.J."/>
            <person name="Rose J.K."/>
            <person name="Sorensen I."/>
            <person name="Lee S.J."/>
            <person name="Kim R.W."/>
            <person name="Choi I.Y."/>
            <person name="Choi B.S."/>
            <person name="Lim J.S."/>
            <person name="Lee Y.H."/>
            <person name="Choi D."/>
        </authorList>
    </citation>
    <scope>NUCLEOTIDE SEQUENCE [LARGE SCALE GENOMIC DNA]</scope>
    <source>
        <strain evidence="2">cv. CM334</strain>
    </source>
</reference>
<keyword evidence="2" id="KW-1185">Reference proteome</keyword>